<dbReference type="PANTHER" id="PTHR31148">
    <property type="entry name" value="U1 SMALL NUCLEAR RIBONUCLEOPROTEIN C"/>
    <property type="match status" value="1"/>
</dbReference>
<proteinExistence type="predicted"/>
<keyword evidence="3" id="KW-0862">Zinc</keyword>
<feature type="domain" description="U1-C C2H2-type zinc finger" evidence="5">
    <location>
        <begin position="33"/>
        <end position="51"/>
    </location>
</feature>
<comment type="caution">
    <text evidence="6">The sequence shown here is derived from an EMBL/GenBank/DDBJ whole genome shotgun (WGS) entry which is preliminary data.</text>
</comment>
<gene>
    <name evidence="6" type="ORF">U0070_026979</name>
</gene>
<evidence type="ECO:0000259" key="5">
    <source>
        <dbReference type="Pfam" id="PF06220"/>
    </source>
</evidence>
<dbReference type="GO" id="GO:0030627">
    <property type="term" value="F:pre-mRNA 5'-splice site binding"/>
    <property type="evidence" value="ECO:0007669"/>
    <property type="project" value="InterPro"/>
</dbReference>
<evidence type="ECO:0000256" key="2">
    <source>
        <dbReference type="ARBA" id="ARBA00022771"/>
    </source>
</evidence>
<feature type="region of interest" description="Disordered" evidence="4">
    <location>
        <begin position="1"/>
        <end position="29"/>
    </location>
</feature>
<dbReference type="EMBL" id="JBBHLL010000009">
    <property type="protein sequence ID" value="KAK7832783.1"/>
    <property type="molecule type" value="Genomic_DNA"/>
</dbReference>
<keyword evidence="2" id="KW-0863">Zinc-finger</keyword>
<feature type="compositionally biased region" description="Polar residues" evidence="4">
    <location>
        <begin position="1"/>
        <end position="15"/>
    </location>
</feature>
<evidence type="ECO:0000256" key="4">
    <source>
        <dbReference type="SAM" id="MobiDB-lite"/>
    </source>
</evidence>
<dbReference type="Gene3D" id="3.30.160.60">
    <property type="entry name" value="Classic Zinc Finger"/>
    <property type="match status" value="1"/>
</dbReference>
<organism evidence="6 7">
    <name type="scientific">Myodes glareolus</name>
    <name type="common">Bank vole</name>
    <name type="synonym">Clethrionomys glareolus</name>
    <dbReference type="NCBI Taxonomy" id="447135"/>
    <lineage>
        <taxon>Eukaryota</taxon>
        <taxon>Metazoa</taxon>
        <taxon>Chordata</taxon>
        <taxon>Craniata</taxon>
        <taxon>Vertebrata</taxon>
        <taxon>Euteleostomi</taxon>
        <taxon>Mammalia</taxon>
        <taxon>Eutheria</taxon>
        <taxon>Euarchontoglires</taxon>
        <taxon>Glires</taxon>
        <taxon>Rodentia</taxon>
        <taxon>Myomorpha</taxon>
        <taxon>Muroidea</taxon>
        <taxon>Cricetidae</taxon>
        <taxon>Arvicolinae</taxon>
        <taxon>Myodes</taxon>
    </lineage>
</organism>
<dbReference type="AlphaFoldDB" id="A0AAW0K1H0"/>
<name>A0AAW0K1H0_MYOGA</name>
<dbReference type="InterPro" id="IPR013085">
    <property type="entry name" value="U1-CZ_Znf_C2H2"/>
</dbReference>
<dbReference type="Proteomes" id="UP001488838">
    <property type="component" value="Unassembled WGS sequence"/>
</dbReference>
<evidence type="ECO:0000256" key="1">
    <source>
        <dbReference type="ARBA" id="ARBA00022723"/>
    </source>
</evidence>
<dbReference type="Pfam" id="PF06220">
    <property type="entry name" value="zf-U1"/>
    <property type="match status" value="1"/>
</dbReference>
<protein>
    <recommendedName>
        <fullName evidence="5">U1-C C2H2-type zinc finger domain-containing protein</fullName>
    </recommendedName>
</protein>
<dbReference type="GO" id="GO:0000395">
    <property type="term" value="P:mRNA 5'-splice site recognition"/>
    <property type="evidence" value="ECO:0007669"/>
    <property type="project" value="InterPro"/>
</dbReference>
<dbReference type="InterPro" id="IPR017340">
    <property type="entry name" value="U1_snRNP-C"/>
</dbReference>
<keyword evidence="7" id="KW-1185">Reference proteome</keyword>
<evidence type="ECO:0000256" key="3">
    <source>
        <dbReference type="ARBA" id="ARBA00022833"/>
    </source>
</evidence>
<accession>A0AAW0K1H0</accession>
<dbReference type="GO" id="GO:0008270">
    <property type="term" value="F:zinc ion binding"/>
    <property type="evidence" value="ECO:0007669"/>
    <property type="project" value="UniProtKB-KW"/>
</dbReference>
<evidence type="ECO:0000313" key="6">
    <source>
        <dbReference type="EMBL" id="KAK7832783.1"/>
    </source>
</evidence>
<evidence type="ECO:0000313" key="7">
    <source>
        <dbReference type="Proteomes" id="UP001488838"/>
    </source>
</evidence>
<sequence length="147" mass="15956">MSTAEQTLEQLQLKSGATEPGSPQPAEQHDEVYCDYCNMYLSHGSPSVRKTLQWSETQRDREILLPEMEEQAKSLLDNTMAAFQQGKIPPAPFSAPPPARARIPPPPSYPGLPCLGMMPAPHVGGPPMMPVVGPLLLGGGLWDLLLE</sequence>
<reference evidence="6 7" key="1">
    <citation type="journal article" date="2023" name="bioRxiv">
        <title>Conserved and derived expression patterns and positive selection on dental genes reveal complex evolutionary context of ever-growing rodent molars.</title>
        <authorList>
            <person name="Calamari Z.T."/>
            <person name="Song A."/>
            <person name="Cohen E."/>
            <person name="Akter M."/>
            <person name="Roy R.D."/>
            <person name="Hallikas O."/>
            <person name="Christensen M.M."/>
            <person name="Li P."/>
            <person name="Marangoni P."/>
            <person name="Jernvall J."/>
            <person name="Klein O.D."/>
        </authorList>
    </citation>
    <scope>NUCLEOTIDE SEQUENCE [LARGE SCALE GENOMIC DNA]</scope>
    <source>
        <strain evidence="6">V071</strain>
    </source>
</reference>
<keyword evidence="1" id="KW-0479">Metal-binding</keyword>
<dbReference type="PANTHER" id="PTHR31148:SF1">
    <property type="entry name" value="U1 SMALL NUCLEAR RIBONUCLEOPROTEIN C"/>
    <property type="match status" value="1"/>
</dbReference>
<dbReference type="GO" id="GO:0005685">
    <property type="term" value="C:U1 snRNP"/>
    <property type="evidence" value="ECO:0007669"/>
    <property type="project" value="InterPro"/>
</dbReference>